<keyword evidence="2" id="KW-0378">Hydrolase</keyword>
<dbReference type="RefSeq" id="WP_379191371.1">
    <property type="nucleotide sequence ID" value="NZ_JBHSOW010000104.1"/>
</dbReference>
<comment type="caution">
    <text evidence="4">The sequence shown here is derived from an EMBL/GenBank/DDBJ whole genome shotgun (WGS) entry which is preliminary data.</text>
</comment>
<dbReference type="PANTHER" id="PTHR11452:SF75">
    <property type="entry name" value="ALPHA-GALACTOSIDASE MEL1"/>
    <property type="match status" value="1"/>
</dbReference>
<reference evidence="5" key="1">
    <citation type="journal article" date="2019" name="Int. J. Syst. Evol. Microbiol.">
        <title>The Global Catalogue of Microorganisms (GCM) 10K type strain sequencing project: providing services to taxonomists for standard genome sequencing and annotation.</title>
        <authorList>
            <consortium name="The Broad Institute Genomics Platform"/>
            <consortium name="The Broad Institute Genome Sequencing Center for Infectious Disease"/>
            <person name="Wu L."/>
            <person name="Ma J."/>
        </authorList>
    </citation>
    <scope>NUCLEOTIDE SEQUENCE [LARGE SCALE GENOMIC DNA]</scope>
    <source>
        <strain evidence="5">CGMCC 1.3240</strain>
    </source>
</reference>
<name>A0ABW0W3H1_9BACL</name>
<protein>
    <recommendedName>
        <fullName evidence="6">Alpha-galactosidase</fullName>
    </recommendedName>
</protein>
<evidence type="ECO:0000313" key="4">
    <source>
        <dbReference type="EMBL" id="MFC5652723.1"/>
    </source>
</evidence>
<dbReference type="Proteomes" id="UP001596047">
    <property type="component" value="Unassembled WGS sequence"/>
</dbReference>
<dbReference type="InterPro" id="IPR017853">
    <property type="entry name" value="GH"/>
</dbReference>
<accession>A0ABW0W3H1</accession>
<comment type="similarity">
    <text evidence="1">Belongs to the glycosyl hydrolase 27 family.</text>
</comment>
<dbReference type="PANTHER" id="PTHR11452">
    <property type="entry name" value="ALPHA-GALACTOSIDASE/ALPHA-N-ACETYLGALACTOSAMINIDASE"/>
    <property type="match status" value="1"/>
</dbReference>
<sequence>MRTTFRIRFIAVLMILIMGGTLIPEVNFATSKLTVGQKNKIVEASNGQYTLTYDLSTGLGSFAWGKRMIIRDFSSDFKFAGDAARYRSSDPATRTAEWSKLDRDVYGRDGVKLSILSALDSGSTLTLNLYLYPDQSYFLSDMSVSSPEARAVDILEPVSTSFLDIGAGTDKRILTTPYTNNFDFGVAPVSDFGSSQNGADRFEGEQLKWEPFNGISYWVSAVFDNVGKQGFVAGAATVKNWKSSQKLGQAEQANGPLTSFSVYNWGGSQSGQMIHSDRFFFGFYEDYQAGLEEYGNVYNAGEPHMEWKGEVPMGYNTYYSHYNYASAEAMYPMVDYMAKHLKPLGYTYFNLDGGFQPDSSLPFDDGMKAFADYVHSKGLKVGGYQTPFTIYDAWLDLPIPGTAYTYRDICLKDENGKLIRTYLGTYAMDVSHPAAQTAIRSAIQKYVDWGYDYLKLDFIDMGMYEGQHYDPAVNGVQAYRIGMGIIRETVLAANRPITSMSRLPRFCPRHSRMGEEQLAILQSE</sequence>
<evidence type="ECO:0008006" key="6">
    <source>
        <dbReference type="Google" id="ProtNLM"/>
    </source>
</evidence>
<proteinExistence type="inferred from homology"/>
<dbReference type="EMBL" id="JBHSOW010000104">
    <property type="protein sequence ID" value="MFC5652723.1"/>
    <property type="molecule type" value="Genomic_DNA"/>
</dbReference>
<gene>
    <name evidence="4" type="ORF">ACFPYJ_27110</name>
</gene>
<evidence type="ECO:0000256" key="3">
    <source>
        <dbReference type="ARBA" id="ARBA00023295"/>
    </source>
</evidence>
<organism evidence="4 5">
    <name type="scientific">Paenibacillus solisilvae</name>
    <dbReference type="NCBI Taxonomy" id="2486751"/>
    <lineage>
        <taxon>Bacteria</taxon>
        <taxon>Bacillati</taxon>
        <taxon>Bacillota</taxon>
        <taxon>Bacilli</taxon>
        <taxon>Bacillales</taxon>
        <taxon>Paenibacillaceae</taxon>
        <taxon>Paenibacillus</taxon>
    </lineage>
</organism>
<evidence type="ECO:0000313" key="5">
    <source>
        <dbReference type="Proteomes" id="UP001596047"/>
    </source>
</evidence>
<dbReference type="InterPro" id="IPR002241">
    <property type="entry name" value="Glyco_hydro_27"/>
</dbReference>
<evidence type="ECO:0000256" key="1">
    <source>
        <dbReference type="ARBA" id="ARBA00009743"/>
    </source>
</evidence>
<evidence type="ECO:0000256" key="2">
    <source>
        <dbReference type="ARBA" id="ARBA00022801"/>
    </source>
</evidence>
<dbReference type="InterPro" id="IPR013785">
    <property type="entry name" value="Aldolase_TIM"/>
</dbReference>
<dbReference type="SUPFAM" id="SSF51445">
    <property type="entry name" value="(Trans)glycosidases"/>
    <property type="match status" value="1"/>
</dbReference>
<dbReference type="Gene3D" id="3.20.20.70">
    <property type="entry name" value="Aldolase class I"/>
    <property type="match status" value="1"/>
</dbReference>
<keyword evidence="5" id="KW-1185">Reference proteome</keyword>
<keyword evidence="3" id="KW-0326">Glycosidase</keyword>